<comment type="caution">
    <text evidence="2">The sequence shown here is derived from an EMBL/GenBank/DDBJ whole genome shotgun (WGS) entry which is preliminary data.</text>
</comment>
<sequence length="267" mass="30362">MIFQLLILNEYYVEREPAILVSMSRSDLPSLKEKDFASFPAVYVLMGGTKRYIGQAAGQSIALRLSQHFLKSEMDWVESVLFFTRVDGKMSKADTDYLEKRLIQEFHEKTDYEITNATAGNRSYIDKLQKAKSDQLFDAVLEIINEIATIDLFAVVENKEVVTSEQYGLEYDGKRLASKTARGLLIAFVKELLAAEYYRDQLRLSIVDKSPTFAHILGRKPTPKGGPKSTSVAEGIWLYTNFSKKAVRTKINKLARDLNIAVKIKWN</sequence>
<evidence type="ECO:0000259" key="1">
    <source>
        <dbReference type="PROSITE" id="PS50164"/>
    </source>
</evidence>
<dbReference type="AlphaFoldDB" id="A0A7Z0M600"/>
<evidence type="ECO:0000313" key="2">
    <source>
        <dbReference type="EMBL" id="NYS96520.1"/>
    </source>
</evidence>
<feature type="domain" description="GIY-YIG" evidence="1">
    <location>
        <begin position="38"/>
        <end position="114"/>
    </location>
</feature>
<organism evidence="2 3">
    <name type="scientific">Streptococcus danieliae</name>
    <dbReference type="NCBI Taxonomy" id="747656"/>
    <lineage>
        <taxon>Bacteria</taxon>
        <taxon>Bacillati</taxon>
        <taxon>Bacillota</taxon>
        <taxon>Bacilli</taxon>
        <taxon>Lactobacillales</taxon>
        <taxon>Streptococcaceae</taxon>
        <taxon>Streptococcus</taxon>
    </lineage>
</organism>
<accession>A0A7Z0M600</accession>
<dbReference type="Proteomes" id="UP000589521">
    <property type="component" value="Unassembled WGS sequence"/>
</dbReference>
<dbReference type="PROSITE" id="PS50164">
    <property type="entry name" value="GIY_YIG"/>
    <property type="match status" value="1"/>
</dbReference>
<protein>
    <submittedName>
        <fullName evidence="2">GIY-YIG nuclease family protein</fullName>
    </submittedName>
</protein>
<proteinExistence type="predicted"/>
<name>A0A7Z0M600_9STRE</name>
<gene>
    <name evidence="2" type="ORF">HZY94_04925</name>
</gene>
<dbReference type="EMBL" id="JACBXX010000121">
    <property type="protein sequence ID" value="NYS96520.1"/>
    <property type="molecule type" value="Genomic_DNA"/>
</dbReference>
<reference evidence="2 3" key="1">
    <citation type="submission" date="2020-07" db="EMBL/GenBank/DDBJ databases">
        <title>MOT database genomes.</title>
        <authorList>
            <person name="Joseph S."/>
            <person name="Aduse-Opoku J."/>
            <person name="Hashim A."/>
            <person name="Wade W."/>
            <person name="Curtis M."/>
        </authorList>
    </citation>
    <scope>NUCLEOTIDE SEQUENCE [LARGE SCALE GENOMIC DNA]</scope>
    <source>
        <strain evidence="2 3">STR</strain>
    </source>
</reference>
<dbReference type="InterPro" id="IPR000305">
    <property type="entry name" value="GIY-YIG_endonuc"/>
</dbReference>
<evidence type="ECO:0000313" key="3">
    <source>
        <dbReference type="Proteomes" id="UP000589521"/>
    </source>
</evidence>